<dbReference type="PRINTS" id="PR00120">
    <property type="entry name" value="HATPASE"/>
</dbReference>
<feature type="transmembrane region" description="Helical" evidence="6">
    <location>
        <begin position="243"/>
        <end position="263"/>
    </location>
</feature>
<evidence type="ECO:0000256" key="6">
    <source>
        <dbReference type="SAM" id="Phobius"/>
    </source>
</evidence>
<proteinExistence type="predicted"/>
<reference evidence="9" key="1">
    <citation type="submission" date="2016-10" db="EMBL/GenBank/DDBJ databases">
        <authorList>
            <person name="Varghese N."/>
            <person name="Submissions S."/>
        </authorList>
    </citation>
    <scope>NUCLEOTIDE SEQUENCE [LARGE SCALE GENOMIC DNA]</scope>
    <source>
        <strain evidence="9">DSM 44208</strain>
    </source>
</reference>
<dbReference type="Gene3D" id="1.20.1110.10">
    <property type="entry name" value="Calcium-transporting ATPase, transmembrane domain"/>
    <property type="match status" value="1"/>
</dbReference>
<dbReference type="GO" id="GO:0016887">
    <property type="term" value="F:ATP hydrolysis activity"/>
    <property type="evidence" value="ECO:0007669"/>
    <property type="project" value="InterPro"/>
</dbReference>
<dbReference type="InterPro" id="IPR023299">
    <property type="entry name" value="ATPase_P-typ_cyto_dom_N"/>
</dbReference>
<keyword evidence="5 6" id="KW-0472">Membrane</keyword>
<dbReference type="GO" id="GO:0005524">
    <property type="term" value="F:ATP binding"/>
    <property type="evidence" value="ECO:0007669"/>
    <property type="project" value="InterPro"/>
</dbReference>
<keyword evidence="4 6" id="KW-1133">Transmembrane helix</keyword>
<dbReference type="Gene3D" id="3.40.50.1000">
    <property type="entry name" value="HAD superfamily/HAD-like"/>
    <property type="match status" value="1"/>
</dbReference>
<keyword evidence="9" id="KW-1185">Reference proteome</keyword>
<dbReference type="InterPro" id="IPR023214">
    <property type="entry name" value="HAD_sf"/>
</dbReference>
<dbReference type="InterPro" id="IPR008250">
    <property type="entry name" value="ATPase_P-typ_transduc_dom_A_sf"/>
</dbReference>
<organism evidence="8 9">
    <name type="scientific">Geodermatophilus dictyosporus</name>
    <dbReference type="NCBI Taxonomy" id="1523247"/>
    <lineage>
        <taxon>Bacteria</taxon>
        <taxon>Bacillati</taxon>
        <taxon>Actinomycetota</taxon>
        <taxon>Actinomycetes</taxon>
        <taxon>Geodermatophilales</taxon>
        <taxon>Geodermatophilaceae</taxon>
        <taxon>Geodermatophilus</taxon>
    </lineage>
</organism>
<feature type="transmembrane region" description="Helical" evidence="6">
    <location>
        <begin position="283"/>
        <end position="302"/>
    </location>
</feature>
<comment type="subcellular location">
    <subcellularLocation>
        <location evidence="1">Cell membrane</location>
        <topology evidence="1">Multi-pass membrane protein</topology>
    </subcellularLocation>
</comment>
<dbReference type="Gene3D" id="3.40.1110.10">
    <property type="entry name" value="Calcium-transporting ATPase, cytoplasmic domain N"/>
    <property type="match status" value="1"/>
</dbReference>
<dbReference type="SUPFAM" id="SSF56784">
    <property type="entry name" value="HAD-like"/>
    <property type="match status" value="1"/>
</dbReference>
<dbReference type="Proteomes" id="UP000198857">
    <property type="component" value="Unassembled WGS sequence"/>
</dbReference>
<dbReference type="PANTHER" id="PTHR42861">
    <property type="entry name" value="CALCIUM-TRANSPORTING ATPASE"/>
    <property type="match status" value="1"/>
</dbReference>
<dbReference type="Gene3D" id="2.70.150.10">
    <property type="entry name" value="Calcium-transporting ATPase, cytoplasmic transduction domain A"/>
    <property type="match status" value="1"/>
</dbReference>
<feature type="transmembrane region" description="Helical" evidence="6">
    <location>
        <begin position="73"/>
        <end position="91"/>
    </location>
</feature>
<evidence type="ECO:0000256" key="4">
    <source>
        <dbReference type="ARBA" id="ARBA00022989"/>
    </source>
</evidence>
<evidence type="ECO:0000313" key="9">
    <source>
        <dbReference type="Proteomes" id="UP000198857"/>
    </source>
</evidence>
<feature type="transmembrane region" description="Helical" evidence="6">
    <location>
        <begin position="689"/>
        <end position="712"/>
    </location>
</feature>
<feature type="domain" description="P-type ATPase A" evidence="7">
    <location>
        <begin position="129"/>
        <end position="227"/>
    </location>
</feature>
<dbReference type="SUPFAM" id="SSF81653">
    <property type="entry name" value="Calcium ATPase, transduction domain A"/>
    <property type="match status" value="1"/>
</dbReference>
<dbReference type="STRING" id="1523247.SAMN05660464_1119"/>
<feature type="transmembrane region" description="Helical" evidence="6">
    <location>
        <begin position="631"/>
        <end position="652"/>
    </location>
</feature>
<dbReference type="InterPro" id="IPR036412">
    <property type="entry name" value="HAD-like_sf"/>
</dbReference>
<dbReference type="PRINTS" id="PR00119">
    <property type="entry name" value="CATATPASE"/>
</dbReference>
<dbReference type="InterPro" id="IPR018303">
    <property type="entry name" value="ATPase_P-typ_P_site"/>
</dbReference>
<evidence type="ECO:0000256" key="2">
    <source>
        <dbReference type="ARBA" id="ARBA00022692"/>
    </source>
</evidence>
<feature type="transmembrane region" description="Helical" evidence="6">
    <location>
        <begin position="658"/>
        <end position="677"/>
    </location>
</feature>
<dbReference type="SFLD" id="SFLDF00027">
    <property type="entry name" value="p-type_atpase"/>
    <property type="match status" value="1"/>
</dbReference>
<dbReference type="InterPro" id="IPR023298">
    <property type="entry name" value="ATPase_P-typ_TM_dom_sf"/>
</dbReference>
<feature type="transmembrane region" description="Helical" evidence="6">
    <location>
        <begin position="753"/>
        <end position="774"/>
    </location>
</feature>
<evidence type="ECO:0000259" key="7">
    <source>
        <dbReference type="Pfam" id="PF00122"/>
    </source>
</evidence>
<dbReference type="Pfam" id="PF00702">
    <property type="entry name" value="Hydrolase"/>
    <property type="match status" value="1"/>
</dbReference>
<gene>
    <name evidence="8" type="ORF">SAMN05660464_1119</name>
</gene>
<evidence type="ECO:0000256" key="3">
    <source>
        <dbReference type="ARBA" id="ARBA00022967"/>
    </source>
</evidence>
<keyword evidence="2 6" id="KW-0812">Transmembrane</keyword>
<dbReference type="SUPFAM" id="SSF81665">
    <property type="entry name" value="Calcium ATPase, transmembrane domain M"/>
    <property type="match status" value="1"/>
</dbReference>
<protein>
    <submittedName>
        <fullName evidence="8">Cation-transporting ATPase E</fullName>
    </submittedName>
</protein>
<dbReference type="PROSITE" id="PS00154">
    <property type="entry name" value="ATPASE_E1_E2"/>
    <property type="match status" value="1"/>
</dbReference>
<accession>A0A1I5JYP3</accession>
<dbReference type="InterPro" id="IPR001757">
    <property type="entry name" value="P_typ_ATPase"/>
</dbReference>
<evidence type="ECO:0000256" key="1">
    <source>
        <dbReference type="ARBA" id="ARBA00004651"/>
    </source>
</evidence>
<keyword evidence="3" id="KW-1278">Translocase</keyword>
<dbReference type="GO" id="GO:0005886">
    <property type="term" value="C:plasma membrane"/>
    <property type="evidence" value="ECO:0007669"/>
    <property type="project" value="UniProtKB-SubCell"/>
</dbReference>
<sequence>MARPSWTQRPAAVPACAAPVRVAAVQSTGTTDRAAGTWGLTSAEAQARLRRGEGNTAPRGSSRGYAQILRTNVFNLFNTILFTIGAALLALGRYSDAVTSVGLGLVNAAISAVQEIRAKRKLDRLQLLSRGTVTVVRDGRDVAVLPHEVVRGDVLHVRPGDQVVVDGPLLEGAVEADESLLTGESDPQPKRSGDDLLSGSFAAGGEGWQLARDVGGASYASRLTADVRRVSTDATPLQRRIDFVVRLVMVLVALMSATILLQAALEGFSVERVVQTTAVLSGLVPYGLFFLVALAYTVGAAASARDGALVQQVNAVESISNVDVVCTDKTGTLTTGRLTLAEVVPVGPLPQDEVERLVGTAAASTAAANLTSTALAAALPGQQRPVLEEVPFSSALRWSAVRTDDGVLVLGAPDSLAPAVPGAELTDAVTARTAQGLRVLVAARPVDPAAPLRDDGGRARLPDLEPLALVVLADELRPGVPGTIARFTADGVDLKVVSGDDPRTVAALARQAGMAAGDPVSGAELEALTDAELDALVARTAVFGRIAPEQKERLVDSLRRQGRYVAMIGDGVNDARALKRAQVGVAMRSGSAVTRDVADIVLTDDAIGALLPAQHEGRRIITGIGTSMQVFLARVGTQGLVIVAVTMLGLGFPYSPAQVGLTLLTVGVPTLFLTTWARPQRPDPHLLTSLWRFVVPAMVVTAAAGVGVYATLYTALIEVVGTARTPEEVVAAFERYTGVASSDVGFAEAAATIGAQTGLSTFVSYAAFLLILFLRPPNRFFASWTDPDGDRRPALLVAGLVVAFTGLLFVPVLTDYFGLTDAADPVFATVLPALLLWFAVLSAVYRFRLLERALGIAD</sequence>
<dbReference type="NCBIfam" id="TIGR01494">
    <property type="entry name" value="ATPase_P-type"/>
    <property type="match status" value="2"/>
</dbReference>
<name>A0A1I5JYP3_9ACTN</name>
<feature type="transmembrane region" description="Helical" evidence="6">
    <location>
        <begin position="97"/>
        <end position="116"/>
    </location>
</feature>
<dbReference type="InterPro" id="IPR044492">
    <property type="entry name" value="P_typ_ATPase_HD_dom"/>
</dbReference>
<feature type="transmembrane region" description="Helical" evidence="6">
    <location>
        <begin position="794"/>
        <end position="814"/>
    </location>
</feature>
<dbReference type="Pfam" id="PF00122">
    <property type="entry name" value="E1-E2_ATPase"/>
    <property type="match status" value="1"/>
</dbReference>
<dbReference type="AlphaFoldDB" id="A0A1I5JYP3"/>
<dbReference type="InterPro" id="IPR059000">
    <property type="entry name" value="ATPase_P-type_domA"/>
</dbReference>
<dbReference type="SFLD" id="SFLDS00003">
    <property type="entry name" value="Haloacid_Dehalogenase"/>
    <property type="match status" value="1"/>
</dbReference>
<feature type="transmembrane region" description="Helical" evidence="6">
    <location>
        <begin position="826"/>
        <end position="845"/>
    </location>
</feature>
<evidence type="ECO:0000313" key="8">
    <source>
        <dbReference type="EMBL" id="SFO77603.1"/>
    </source>
</evidence>
<dbReference type="EMBL" id="FOWQ01000001">
    <property type="protein sequence ID" value="SFO77603.1"/>
    <property type="molecule type" value="Genomic_DNA"/>
</dbReference>
<evidence type="ECO:0000256" key="5">
    <source>
        <dbReference type="ARBA" id="ARBA00023136"/>
    </source>
</evidence>
<dbReference type="SFLD" id="SFLDG00002">
    <property type="entry name" value="C1.7:_P-type_atpase_like"/>
    <property type="match status" value="1"/>
</dbReference>